<gene>
    <name evidence="21" type="ORF">HPULCUR_006664</name>
</gene>
<keyword evidence="11" id="KW-0443">Lipid metabolism</keyword>
<evidence type="ECO:0000313" key="21">
    <source>
        <dbReference type="EMBL" id="GAA5801221.1"/>
    </source>
</evidence>
<dbReference type="InterPro" id="IPR015943">
    <property type="entry name" value="WD40/YVTN_repeat-like_dom_sf"/>
</dbReference>
<dbReference type="Gene3D" id="2.130.10.10">
    <property type="entry name" value="YVTN repeat-like/Quinoprotein amine dehydrogenase"/>
    <property type="match status" value="2"/>
</dbReference>
<dbReference type="Pfam" id="PF12349">
    <property type="entry name" value="Sterol-sensing"/>
    <property type="match status" value="1"/>
</dbReference>
<feature type="transmembrane region" description="Helical" evidence="19">
    <location>
        <begin position="449"/>
        <end position="467"/>
    </location>
</feature>
<dbReference type="EMBL" id="BAABUJ010000018">
    <property type="protein sequence ID" value="GAA5801221.1"/>
    <property type="molecule type" value="Genomic_DNA"/>
</dbReference>
<dbReference type="PROSITE" id="PS50156">
    <property type="entry name" value="SSD"/>
    <property type="match status" value="1"/>
</dbReference>
<evidence type="ECO:0000256" key="12">
    <source>
        <dbReference type="ARBA" id="ARBA00023121"/>
    </source>
</evidence>
<comment type="subcellular location">
    <subcellularLocation>
        <location evidence="3">Cytoplasmic vesicle</location>
        <location evidence="3">COPII-coated vesicle membrane</location>
        <topology evidence="3">Multi-pass membrane protein</topology>
    </subcellularLocation>
    <subcellularLocation>
        <location evidence="1">Endoplasmic reticulum</location>
    </subcellularLocation>
    <subcellularLocation>
        <location evidence="2">Golgi apparatus membrane</location>
    </subcellularLocation>
</comment>
<comment type="similarity">
    <text evidence="4">Belongs to the WD repeat SCAP family.</text>
</comment>
<evidence type="ECO:0000256" key="15">
    <source>
        <dbReference type="ARBA" id="ARBA00023221"/>
    </source>
</evidence>
<evidence type="ECO:0000256" key="2">
    <source>
        <dbReference type="ARBA" id="ARBA00004394"/>
    </source>
</evidence>
<dbReference type="InterPro" id="IPR011047">
    <property type="entry name" value="Quinoprotein_ADH-like_sf"/>
</dbReference>
<keyword evidence="15" id="KW-0753">Steroid metabolism</keyword>
<feature type="transmembrane region" description="Helical" evidence="19">
    <location>
        <begin position="260"/>
        <end position="279"/>
    </location>
</feature>
<organism evidence="21 22">
    <name type="scientific">Helicostylum pulchrum</name>
    <dbReference type="NCBI Taxonomy" id="562976"/>
    <lineage>
        <taxon>Eukaryota</taxon>
        <taxon>Fungi</taxon>
        <taxon>Fungi incertae sedis</taxon>
        <taxon>Mucoromycota</taxon>
        <taxon>Mucoromycotina</taxon>
        <taxon>Mucoromycetes</taxon>
        <taxon>Mucorales</taxon>
        <taxon>Mucorineae</taxon>
        <taxon>Mucoraceae</taxon>
        <taxon>Helicostylum</taxon>
    </lineage>
</organism>
<dbReference type="InterPro" id="IPR030225">
    <property type="entry name" value="SCAP"/>
</dbReference>
<evidence type="ECO:0000256" key="1">
    <source>
        <dbReference type="ARBA" id="ARBA00004240"/>
    </source>
</evidence>
<sequence length="1546" mass="174154">MPYRTATRLSKRLSNYYYDYDAQCWHASAHVQFNNFTQNSHLSPSQYLITERIRLSHPDQAVTFELIQQAKLIYESITTMIVMEQDSAVSLSSICYKHQGSCLVHAPPFEMLQDESDWRKNTNLNSQTLLKYKSHPYSIYSNTTFNQLGEFIKADAVLLTFVLKQSPNSNTVRIWNNILQQVKEKYNIIDIDHHQFTLSESSIWAGSTNTLPQMIQYKFNLFPYEVSNKVQLSIVAYIVIFYLVSTAFGKSNLVKSGYTFGLATIFLSIACFTTTWGIFIKLGISLNNVPWYLLLISVNIASLENVFLLTNAVLNAGCDMIVIEKVSRGLQSVGVPVTATLVAELVILTLGGHMDNALIKEFCMFTKVALCVDYILEMTFIIAVLSIDIKRVELADLDDRQMSKRLHEIANRDSDTIQQNSDFCPVQDNPNEEDSKSCADCKDFKTHRVYNALMLCFVVILLTLFCSNEASQYQNQHQHHQVDKYKHHQPELNQLSDQFWTTVNPDQDITWLKIQPPHLFIYDQNINRVTDHLDQLQQLYLAKSMLVRTKMQRRPSLFRMFILTSLQNTLIFLSQINIPMLMLCFVTIGIITWMTPRWRDQWLRPILTHAFNEFFLALIRWFPLQFLKRVYYFYLKGQSNYSEGVGKEYDVDGVHRGAITVQNIFNQQQYHANVKHVQVRTLTSQHVADIQNLDANAKHSLVSCGQDGRLVLWNADVSKSTWIARLDKLTPIRGGVMQATLNADFFQQKKKKISNVSKKSTQKKKSNRTQQVVKTILPKARCVKVDQGNKWIAAGYDDGMVRIWNISTGTLVREMEYHPHLPSVEVQDHEAPKLRNRVHSPVKKKSAYVPSDRILFIQFIGIITEYCHPLVAEAAARVGSAEIEASQNFVISVHKSGAIYEWDILSGECIQTVKTGHTKEITQLHVVDVKAPYRKLGITWVFTASKDGTVKCWERRLIQSKDNEEEEVTTTAWKLAYTIEQNSAITSIATELPVGGMGVVVTGCSDGSVRVWNFETGECVGTLSLGKSSMPSTSIDNLLVGGPIRKFSKFSNSLAEESSDENDDMSDTSSAYSRSTDNNVAADHRGSIYQVAVTRYCEVENGPGLCRSCDTCFGNGFLIASSSMDNKVHAWRLERSDGGHEGSCTLCTKDYHRKQYKHRKSSITEDSSDSGRQNLTASGRRRRSTSQQIKKRIVSTRPVITDPSMLELLDIEQLAGDVHIPLKATFLGKVDQPAGRGVVFCDNILAGVRRRRSSSKGSGEWEAWFASLQYYDPSMSKEDGTPSMRIPIEMFNLDDDASTQLDLQKEDDIQTSTSALRDTLLGLFTSTSAGSAVVEKKSLEHQLKYKRIHEGSDDEDEEEVDEDMLEASENLPFSTVRHIIPLDGCALACDFGNFIKLVYLDKLSLTEKEKLKQDSIDTQPLHKKKMVEQVIEEDEGVDSGCQCDDDENSGCSPASKGVDGCCGGANKEKNGGKCCGGGSGNVKKQQNEKRRQRAVLKKKPVEASFNGCSGARSVADCSLRNNCSKASDCMSTTSVASSPYSFNNWL</sequence>
<dbReference type="InterPro" id="IPR053958">
    <property type="entry name" value="HMGCR/SNAP/NPC1-like_SSD"/>
</dbReference>
<keyword evidence="6" id="KW-0153">Cholesterol metabolism</keyword>
<evidence type="ECO:0000256" key="19">
    <source>
        <dbReference type="SAM" id="Phobius"/>
    </source>
</evidence>
<evidence type="ECO:0000256" key="6">
    <source>
        <dbReference type="ARBA" id="ARBA00022548"/>
    </source>
</evidence>
<keyword evidence="14" id="KW-1207">Sterol metabolism</keyword>
<feature type="region of interest" description="Disordered" evidence="18">
    <location>
        <begin position="1055"/>
        <end position="1077"/>
    </location>
</feature>
<feature type="repeat" description="WD" evidence="17">
    <location>
        <begin position="1000"/>
        <end position="1022"/>
    </location>
</feature>
<feature type="transmembrane region" description="Helical" evidence="19">
    <location>
        <begin position="578"/>
        <end position="595"/>
    </location>
</feature>
<keyword evidence="13 19" id="KW-0472">Membrane</keyword>
<dbReference type="SMART" id="SM00320">
    <property type="entry name" value="WD40"/>
    <property type="match status" value="5"/>
</dbReference>
<comment type="function">
    <text evidence="16">Escort protein required for cholesterol as well as lipid homeostasis. Regulates export of the SCAP-SREBP complex from the endoplasmic reticulum to the Golgi upon low cholesterol, thereby regulating the processing of sterol regulatory element-binding proteins (SREBPs) SREBF1/SREBP1 and SREBF2/SREBP2. At high sterol concentrations, formation of a ternary complex with INSIG (INSIG1 or INSIG2) leads to mask the ER export signal in SCAP, promoting retention of the complex in the endoplasmic reticulum. Low sterol concentrations trigger release of INSIG, a conformational change in the SSD domain of SCAP, unmasking of the ER export signal, promoting recruitment into COPII-coated vesicles and transport of the SCAP-SREBP to the Golgi: in the Golgi, SREBPs are then processed, releasing the transcription factor fragment of SREBPs from the membrane, its import into the nucleus and up-regulation of LDLR, INSIG1 and the mevalonate pathway. Binds cholesterol via its SSD domain.</text>
</comment>
<evidence type="ECO:0000256" key="10">
    <source>
        <dbReference type="ARBA" id="ARBA00023034"/>
    </source>
</evidence>
<name>A0ABP9Y2R2_9FUNG</name>
<dbReference type="Pfam" id="PF00400">
    <property type="entry name" value="WD40"/>
    <property type="match status" value="3"/>
</dbReference>
<evidence type="ECO:0000256" key="8">
    <source>
        <dbReference type="ARBA" id="ARBA00022737"/>
    </source>
</evidence>
<protein>
    <recommendedName>
        <fullName evidence="5">Sterol regulatory element-binding protein cleavage-activating protein</fullName>
    </recommendedName>
</protein>
<evidence type="ECO:0000256" key="13">
    <source>
        <dbReference type="ARBA" id="ARBA00023136"/>
    </source>
</evidence>
<keyword evidence="10" id="KW-0333">Golgi apparatus</keyword>
<feature type="domain" description="SSD" evidence="20">
    <location>
        <begin position="229"/>
        <end position="387"/>
    </location>
</feature>
<feature type="region of interest" description="Disordered" evidence="18">
    <location>
        <begin position="1158"/>
        <end position="1191"/>
    </location>
</feature>
<dbReference type="Proteomes" id="UP001476247">
    <property type="component" value="Unassembled WGS sequence"/>
</dbReference>
<keyword evidence="9" id="KW-0256">Endoplasmic reticulum</keyword>
<proteinExistence type="inferred from homology"/>
<accession>A0ABP9Y2R2</accession>
<dbReference type="SUPFAM" id="SSF50998">
    <property type="entry name" value="Quinoprotein alcohol dehydrogenase-like"/>
    <property type="match status" value="1"/>
</dbReference>
<evidence type="ECO:0000256" key="18">
    <source>
        <dbReference type="SAM" id="MobiDB-lite"/>
    </source>
</evidence>
<evidence type="ECO:0000256" key="9">
    <source>
        <dbReference type="ARBA" id="ARBA00022824"/>
    </source>
</evidence>
<reference evidence="21 22" key="1">
    <citation type="submission" date="2024-04" db="EMBL/GenBank/DDBJ databases">
        <title>genome sequences of Mucor flavus KT1a and Helicostylum pulchrum KT1b strains isolation_sourced from the surface of a dry-aged beef.</title>
        <authorList>
            <person name="Toyotome T."/>
            <person name="Hosono M."/>
            <person name="Torimaru M."/>
            <person name="Fukuda K."/>
            <person name="Mikami N."/>
        </authorList>
    </citation>
    <scope>NUCLEOTIDE SEQUENCE [LARGE SCALE GENOMIC DNA]</scope>
    <source>
        <strain evidence="21 22">KT1b</strain>
    </source>
</reference>
<evidence type="ECO:0000256" key="17">
    <source>
        <dbReference type="PROSITE-ProRule" id="PRU00221"/>
    </source>
</evidence>
<dbReference type="PROSITE" id="PS50082">
    <property type="entry name" value="WD_REPEATS_2"/>
    <property type="match status" value="2"/>
</dbReference>
<evidence type="ECO:0000256" key="14">
    <source>
        <dbReference type="ARBA" id="ARBA00023166"/>
    </source>
</evidence>
<keyword evidence="19" id="KW-0812">Transmembrane</keyword>
<evidence type="ECO:0000256" key="16">
    <source>
        <dbReference type="ARBA" id="ARBA00045958"/>
    </source>
</evidence>
<dbReference type="PANTHER" id="PTHR46378:SF1">
    <property type="entry name" value="STEROL REGULATORY ELEMENT-BINDING PROTEIN CLEAVAGE-ACTIVATING PROTEIN"/>
    <property type="match status" value="1"/>
</dbReference>
<keyword evidence="8" id="KW-0677">Repeat</keyword>
<evidence type="ECO:0000256" key="11">
    <source>
        <dbReference type="ARBA" id="ARBA00023098"/>
    </source>
</evidence>
<feature type="repeat" description="WD" evidence="17">
    <location>
        <begin position="792"/>
        <end position="814"/>
    </location>
</feature>
<comment type="caution">
    <text evidence="21">The sequence shown here is derived from an EMBL/GenBank/DDBJ whole genome shotgun (WGS) entry which is preliminary data.</text>
</comment>
<feature type="transmembrane region" description="Helical" evidence="19">
    <location>
        <begin position="230"/>
        <end position="248"/>
    </location>
</feature>
<feature type="transmembrane region" description="Helical" evidence="19">
    <location>
        <begin position="291"/>
        <end position="313"/>
    </location>
</feature>
<dbReference type="InterPro" id="IPR001680">
    <property type="entry name" value="WD40_rpt"/>
</dbReference>
<keyword evidence="7 17" id="KW-0853">WD repeat</keyword>
<feature type="compositionally biased region" description="Acidic residues" evidence="18">
    <location>
        <begin position="1057"/>
        <end position="1066"/>
    </location>
</feature>
<dbReference type="InterPro" id="IPR000731">
    <property type="entry name" value="SSD"/>
</dbReference>
<dbReference type="SUPFAM" id="SSF82866">
    <property type="entry name" value="Multidrug efflux transporter AcrB transmembrane domain"/>
    <property type="match status" value="1"/>
</dbReference>
<evidence type="ECO:0000259" key="20">
    <source>
        <dbReference type="PROSITE" id="PS50156"/>
    </source>
</evidence>
<feature type="region of interest" description="Disordered" evidence="18">
    <location>
        <begin position="1479"/>
        <end position="1498"/>
    </location>
</feature>
<keyword evidence="12" id="KW-0446">Lipid-binding</keyword>
<evidence type="ECO:0000256" key="7">
    <source>
        <dbReference type="ARBA" id="ARBA00022574"/>
    </source>
</evidence>
<evidence type="ECO:0000256" key="4">
    <source>
        <dbReference type="ARBA" id="ARBA00007410"/>
    </source>
</evidence>
<feature type="transmembrane region" description="Helical" evidence="19">
    <location>
        <begin position="333"/>
        <end position="352"/>
    </location>
</feature>
<dbReference type="PANTHER" id="PTHR46378">
    <property type="entry name" value="STEROL REGULATORY ELEMENT-BINDING PROTEIN CLEAVAGE-ACTIVATING PROTEIN"/>
    <property type="match status" value="1"/>
</dbReference>
<keyword evidence="19" id="KW-1133">Transmembrane helix</keyword>
<feature type="compositionally biased region" description="Basic residues" evidence="18">
    <location>
        <begin position="1179"/>
        <end position="1191"/>
    </location>
</feature>
<evidence type="ECO:0000256" key="5">
    <source>
        <dbReference type="ARBA" id="ARBA00019541"/>
    </source>
</evidence>
<evidence type="ECO:0000313" key="22">
    <source>
        <dbReference type="Proteomes" id="UP001476247"/>
    </source>
</evidence>
<evidence type="ECO:0000256" key="3">
    <source>
        <dbReference type="ARBA" id="ARBA00004557"/>
    </source>
</evidence>
<keyword evidence="22" id="KW-1185">Reference proteome</keyword>
<feature type="transmembrane region" description="Helical" evidence="19">
    <location>
        <begin position="364"/>
        <end position="387"/>
    </location>
</feature>